<protein>
    <submittedName>
        <fullName evidence="2">Uncharacterized protein</fullName>
    </submittedName>
</protein>
<gene>
    <name evidence="2" type="ORF">EVAR_43829_1</name>
</gene>
<evidence type="ECO:0000313" key="3">
    <source>
        <dbReference type="Proteomes" id="UP000299102"/>
    </source>
</evidence>
<dbReference type="Proteomes" id="UP000299102">
    <property type="component" value="Unassembled WGS sequence"/>
</dbReference>
<organism evidence="2 3">
    <name type="scientific">Eumeta variegata</name>
    <name type="common">Bagworm moth</name>
    <name type="synonym">Eumeta japonica</name>
    <dbReference type="NCBI Taxonomy" id="151549"/>
    <lineage>
        <taxon>Eukaryota</taxon>
        <taxon>Metazoa</taxon>
        <taxon>Ecdysozoa</taxon>
        <taxon>Arthropoda</taxon>
        <taxon>Hexapoda</taxon>
        <taxon>Insecta</taxon>
        <taxon>Pterygota</taxon>
        <taxon>Neoptera</taxon>
        <taxon>Endopterygota</taxon>
        <taxon>Lepidoptera</taxon>
        <taxon>Glossata</taxon>
        <taxon>Ditrysia</taxon>
        <taxon>Tineoidea</taxon>
        <taxon>Psychidae</taxon>
        <taxon>Oiketicinae</taxon>
        <taxon>Eumeta</taxon>
    </lineage>
</organism>
<feature type="compositionally biased region" description="Low complexity" evidence="1">
    <location>
        <begin position="48"/>
        <end position="62"/>
    </location>
</feature>
<dbReference type="EMBL" id="BGZK01000684">
    <property type="protein sequence ID" value="GBP56067.1"/>
    <property type="molecule type" value="Genomic_DNA"/>
</dbReference>
<feature type="region of interest" description="Disordered" evidence="1">
    <location>
        <begin position="1"/>
        <end position="82"/>
    </location>
</feature>
<name>A0A4C1X174_EUMVA</name>
<sequence length="143" mass="15965">MTTRGTNEMHSAEGYDEELKKNVPTTTSSSPEGGGDDGISRPLDMAVRSPRTGTRTPRTPARSGRRSRTVTRNRSIGHRNVRAPGLAGALPALRGGVLALRRSPGFVNRRGREWSVRDPSRRQRSWRGRRVWMIGNHRVLPEM</sequence>
<accession>A0A4C1X174</accession>
<feature type="compositionally biased region" description="Basic and acidic residues" evidence="1">
    <location>
        <begin position="10"/>
        <end position="21"/>
    </location>
</feature>
<keyword evidence="3" id="KW-1185">Reference proteome</keyword>
<reference evidence="2 3" key="1">
    <citation type="journal article" date="2019" name="Commun. Biol.">
        <title>The bagworm genome reveals a unique fibroin gene that provides high tensile strength.</title>
        <authorList>
            <person name="Kono N."/>
            <person name="Nakamura H."/>
            <person name="Ohtoshi R."/>
            <person name="Tomita M."/>
            <person name="Numata K."/>
            <person name="Arakawa K."/>
        </authorList>
    </citation>
    <scope>NUCLEOTIDE SEQUENCE [LARGE SCALE GENOMIC DNA]</scope>
</reference>
<dbReference type="AlphaFoldDB" id="A0A4C1X174"/>
<evidence type="ECO:0000256" key="1">
    <source>
        <dbReference type="SAM" id="MobiDB-lite"/>
    </source>
</evidence>
<evidence type="ECO:0000313" key="2">
    <source>
        <dbReference type="EMBL" id="GBP56067.1"/>
    </source>
</evidence>
<proteinExistence type="predicted"/>
<feature type="compositionally biased region" description="Basic residues" evidence="1">
    <location>
        <begin position="63"/>
        <end position="81"/>
    </location>
</feature>
<comment type="caution">
    <text evidence="2">The sequence shown here is derived from an EMBL/GenBank/DDBJ whole genome shotgun (WGS) entry which is preliminary data.</text>
</comment>